<reference evidence="2 3" key="1">
    <citation type="submission" date="2019-09" db="EMBL/GenBank/DDBJ databases">
        <title>Draft genome of the ectomycorrhizal ascomycete Sphaerosporella brunnea.</title>
        <authorList>
            <consortium name="DOE Joint Genome Institute"/>
            <person name="Benucci G.M."/>
            <person name="Marozzi G."/>
            <person name="Antonielli L."/>
            <person name="Sanchez S."/>
            <person name="Marco P."/>
            <person name="Wang X."/>
            <person name="Falini L.B."/>
            <person name="Barry K."/>
            <person name="Haridas S."/>
            <person name="Lipzen A."/>
            <person name="Labutti K."/>
            <person name="Grigoriev I.V."/>
            <person name="Murat C."/>
            <person name="Martin F."/>
            <person name="Albertini E."/>
            <person name="Donnini D."/>
            <person name="Bonito G."/>
        </authorList>
    </citation>
    <scope>NUCLEOTIDE SEQUENCE [LARGE SCALE GENOMIC DNA]</scope>
    <source>
        <strain evidence="2 3">Sb_GMNB300</strain>
    </source>
</reference>
<dbReference type="AlphaFoldDB" id="A0A5J5EQP2"/>
<accession>A0A5J5EQP2</accession>
<gene>
    <name evidence="2" type="ORF">FN846DRAFT_782018</name>
</gene>
<dbReference type="Pfam" id="PF13489">
    <property type="entry name" value="Methyltransf_23"/>
    <property type="match status" value="1"/>
</dbReference>
<sequence length="233" mass="24707">MLAHNKAFFDAIAARHGTQPGHAAVFSRVKAAVAVAAATAAALIPLSDASTRLLDYACGGGSVSRLLLPHVAQIVGVDISAGMVAAFNEAASNQGLARDEMFAVRGNLLDPASEPDLEGPEFRDFDVAICCFAYHHIPQPGPLTLKIAERLKPGGRFALVDFETHEDVGKEWHHVVAHNGFSREQVEAWFAAAGLGKPQWVEVGTGTSVVGVDEEKEDVKIARGVFMAVGTKE</sequence>
<evidence type="ECO:0000313" key="3">
    <source>
        <dbReference type="Proteomes" id="UP000326924"/>
    </source>
</evidence>
<keyword evidence="1 2" id="KW-0808">Transferase</keyword>
<dbReference type="InParanoid" id="A0A5J5EQP2"/>
<name>A0A5J5EQP2_9PEZI</name>
<dbReference type="Proteomes" id="UP000326924">
    <property type="component" value="Unassembled WGS sequence"/>
</dbReference>
<dbReference type="GO" id="GO:0008168">
    <property type="term" value="F:methyltransferase activity"/>
    <property type="evidence" value="ECO:0007669"/>
    <property type="project" value="UniProtKB-KW"/>
</dbReference>
<organism evidence="2 3">
    <name type="scientific">Sphaerosporella brunnea</name>
    <dbReference type="NCBI Taxonomy" id="1250544"/>
    <lineage>
        <taxon>Eukaryota</taxon>
        <taxon>Fungi</taxon>
        <taxon>Dikarya</taxon>
        <taxon>Ascomycota</taxon>
        <taxon>Pezizomycotina</taxon>
        <taxon>Pezizomycetes</taxon>
        <taxon>Pezizales</taxon>
        <taxon>Pyronemataceae</taxon>
        <taxon>Sphaerosporella</taxon>
    </lineage>
</organism>
<dbReference type="PANTHER" id="PTHR43861:SF3">
    <property type="entry name" value="PUTATIVE (AFU_ORTHOLOGUE AFUA_2G14390)-RELATED"/>
    <property type="match status" value="1"/>
</dbReference>
<dbReference type="CDD" id="cd02440">
    <property type="entry name" value="AdoMet_MTases"/>
    <property type="match status" value="1"/>
</dbReference>
<dbReference type="GO" id="GO:0032259">
    <property type="term" value="P:methylation"/>
    <property type="evidence" value="ECO:0007669"/>
    <property type="project" value="UniProtKB-KW"/>
</dbReference>
<dbReference type="OrthoDB" id="3647at2759"/>
<proteinExistence type="predicted"/>
<dbReference type="Gene3D" id="3.40.50.150">
    <property type="entry name" value="Vaccinia Virus protein VP39"/>
    <property type="match status" value="1"/>
</dbReference>
<protein>
    <submittedName>
        <fullName evidence="2">S-adenosyl-L-methionine-dependent methyltransferase</fullName>
    </submittedName>
</protein>
<keyword evidence="3" id="KW-1185">Reference proteome</keyword>
<evidence type="ECO:0000256" key="1">
    <source>
        <dbReference type="ARBA" id="ARBA00022679"/>
    </source>
</evidence>
<dbReference type="PANTHER" id="PTHR43861">
    <property type="entry name" value="TRANS-ACONITATE 2-METHYLTRANSFERASE-RELATED"/>
    <property type="match status" value="1"/>
</dbReference>
<keyword evidence="2" id="KW-0489">Methyltransferase</keyword>
<dbReference type="InterPro" id="IPR029063">
    <property type="entry name" value="SAM-dependent_MTases_sf"/>
</dbReference>
<evidence type="ECO:0000313" key="2">
    <source>
        <dbReference type="EMBL" id="KAA8900027.1"/>
    </source>
</evidence>
<comment type="caution">
    <text evidence="2">The sequence shown here is derived from an EMBL/GenBank/DDBJ whole genome shotgun (WGS) entry which is preliminary data.</text>
</comment>
<dbReference type="EMBL" id="VXIS01000160">
    <property type="protein sequence ID" value="KAA8900027.1"/>
    <property type="molecule type" value="Genomic_DNA"/>
</dbReference>
<dbReference type="SUPFAM" id="SSF53335">
    <property type="entry name" value="S-adenosyl-L-methionine-dependent methyltransferases"/>
    <property type="match status" value="1"/>
</dbReference>